<reference evidence="1 2" key="1">
    <citation type="submission" date="2018-10" db="EMBL/GenBank/DDBJ databases">
        <title>Transmission dynamics of multidrug resistant bacteria on intensive care unit surfaces.</title>
        <authorList>
            <person name="D'Souza A.W."/>
            <person name="Potter R.F."/>
            <person name="Wallace M."/>
            <person name="Shupe A."/>
            <person name="Patel S."/>
            <person name="Sun S."/>
            <person name="Gul D."/>
            <person name="Kwon J.H."/>
            <person name="Andleeb S."/>
            <person name="Burnham C.-A.D."/>
            <person name="Dantas G."/>
        </authorList>
    </citation>
    <scope>NUCLEOTIDE SEQUENCE [LARGE SCALE GENOMIC DNA]</scope>
    <source>
        <strain evidence="1 2">WF_348</strain>
    </source>
</reference>
<dbReference type="RefSeq" id="WP_125350748.1">
    <property type="nucleotide sequence ID" value="NZ_RHPN01000056.1"/>
</dbReference>
<dbReference type="AlphaFoldDB" id="A0A3R8UB02"/>
<organism evidence="1 2">
    <name type="scientific">Empedobacter falsenii</name>
    <dbReference type="NCBI Taxonomy" id="343874"/>
    <lineage>
        <taxon>Bacteria</taxon>
        <taxon>Pseudomonadati</taxon>
        <taxon>Bacteroidota</taxon>
        <taxon>Flavobacteriia</taxon>
        <taxon>Flavobacteriales</taxon>
        <taxon>Weeksellaceae</taxon>
        <taxon>Empedobacter</taxon>
    </lineage>
</organism>
<proteinExistence type="predicted"/>
<sequence length="117" mass="13469">MKKNKRIAIRLSEEQKNKIIKLSEDDNLTMTDLIVNKIITDPPKKIFKLPLEEIEFINKNYSIIGDQINLIAKQVNIAKKIDNNTLIELNEVLKKLIIIKSKSNAIMQEVINEGKVD</sequence>
<protein>
    <recommendedName>
        <fullName evidence="3">Plasmid mobilization relaxosome protein MobC</fullName>
    </recommendedName>
</protein>
<dbReference type="EMBL" id="RHPO01000054">
    <property type="protein sequence ID" value="RRT87471.1"/>
    <property type="molecule type" value="Genomic_DNA"/>
</dbReference>
<gene>
    <name evidence="1" type="ORF">EGI89_14675</name>
</gene>
<dbReference type="Proteomes" id="UP000267844">
    <property type="component" value="Unassembled WGS sequence"/>
</dbReference>
<comment type="caution">
    <text evidence="1">The sequence shown here is derived from an EMBL/GenBank/DDBJ whole genome shotgun (WGS) entry which is preliminary data.</text>
</comment>
<name>A0A3R8UB02_9FLAO</name>
<accession>A0A3R8UB02</accession>
<evidence type="ECO:0000313" key="1">
    <source>
        <dbReference type="EMBL" id="RRT87471.1"/>
    </source>
</evidence>
<evidence type="ECO:0008006" key="3">
    <source>
        <dbReference type="Google" id="ProtNLM"/>
    </source>
</evidence>
<evidence type="ECO:0000313" key="2">
    <source>
        <dbReference type="Proteomes" id="UP000267844"/>
    </source>
</evidence>